<sequence>MNLVKSIILLLKKPMSKVSRIYPEAKTGLINYIEQNFHEIDSYVVTFTLKDGTTMTVYHSNSFVEAMGIVGVSQSTIMDLANSDEFIPKQK</sequence>
<dbReference type="AlphaFoldDB" id="A0A285CJN2"/>
<proteinExistence type="predicted"/>
<dbReference type="Proteomes" id="UP000219546">
    <property type="component" value="Unassembled WGS sequence"/>
</dbReference>
<gene>
    <name evidence="1" type="ORF">SAMN05877753_1028</name>
</gene>
<organism evidence="1 2">
    <name type="scientific">Bacillus oleivorans</name>
    <dbReference type="NCBI Taxonomy" id="1448271"/>
    <lineage>
        <taxon>Bacteria</taxon>
        <taxon>Bacillati</taxon>
        <taxon>Bacillota</taxon>
        <taxon>Bacilli</taxon>
        <taxon>Bacillales</taxon>
        <taxon>Bacillaceae</taxon>
        <taxon>Bacillus</taxon>
    </lineage>
</organism>
<dbReference type="EMBL" id="OAOP01000002">
    <property type="protein sequence ID" value="SNX67804.1"/>
    <property type="molecule type" value="Genomic_DNA"/>
</dbReference>
<reference evidence="1 2" key="1">
    <citation type="submission" date="2017-08" db="EMBL/GenBank/DDBJ databases">
        <authorList>
            <person name="de Groot N.N."/>
        </authorList>
    </citation>
    <scope>NUCLEOTIDE SEQUENCE [LARGE SCALE GENOMIC DNA]</scope>
    <source>
        <strain evidence="1 2">JC228</strain>
    </source>
</reference>
<accession>A0A285CJN2</accession>
<evidence type="ECO:0000313" key="1">
    <source>
        <dbReference type="EMBL" id="SNX67804.1"/>
    </source>
</evidence>
<evidence type="ECO:0000313" key="2">
    <source>
        <dbReference type="Proteomes" id="UP000219546"/>
    </source>
</evidence>
<keyword evidence="2" id="KW-1185">Reference proteome</keyword>
<name>A0A285CJN2_9BACI</name>
<protein>
    <submittedName>
        <fullName evidence="1">Uncharacterized protein</fullName>
    </submittedName>
</protein>